<organism evidence="3 4">
    <name type="scientific">Paractinoplanes globisporus</name>
    <dbReference type="NCBI Taxonomy" id="113565"/>
    <lineage>
        <taxon>Bacteria</taxon>
        <taxon>Bacillati</taxon>
        <taxon>Actinomycetota</taxon>
        <taxon>Actinomycetes</taxon>
        <taxon>Micromonosporales</taxon>
        <taxon>Micromonosporaceae</taxon>
        <taxon>Paractinoplanes</taxon>
    </lineage>
</organism>
<feature type="compositionally biased region" description="Basic and acidic residues" evidence="1">
    <location>
        <begin position="572"/>
        <end position="587"/>
    </location>
</feature>
<feature type="compositionally biased region" description="Pro residues" evidence="1">
    <location>
        <begin position="233"/>
        <end position="244"/>
    </location>
</feature>
<feature type="compositionally biased region" description="Low complexity" evidence="1">
    <location>
        <begin position="705"/>
        <end position="731"/>
    </location>
</feature>
<accession>A0ABW6WP46</accession>
<feature type="compositionally biased region" description="Pro residues" evidence="1">
    <location>
        <begin position="39"/>
        <end position="57"/>
    </location>
</feature>
<proteinExistence type="predicted"/>
<feature type="transmembrane region" description="Helical" evidence="2">
    <location>
        <begin position="1190"/>
        <end position="1216"/>
    </location>
</feature>
<name>A0ABW6WP46_9ACTN</name>
<feature type="compositionally biased region" description="Polar residues" evidence="1">
    <location>
        <begin position="1147"/>
        <end position="1160"/>
    </location>
</feature>
<feature type="compositionally biased region" description="Polar residues" evidence="1">
    <location>
        <begin position="1267"/>
        <end position="1287"/>
    </location>
</feature>
<evidence type="ECO:0000256" key="2">
    <source>
        <dbReference type="SAM" id="Phobius"/>
    </source>
</evidence>
<comment type="caution">
    <text evidence="3">The sequence shown here is derived from an EMBL/GenBank/DDBJ whole genome shotgun (WGS) entry which is preliminary data.</text>
</comment>
<evidence type="ECO:0000313" key="3">
    <source>
        <dbReference type="EMBL" id="MFF5294980.1"/>
    </source>
</evidence>
<feature type="compositionally biased region" description="Low complexity" evidence="1">
    <location>
        <begin position="926"/>
        <end position="945"/>
    </location>
</feature>
<feature type="compositionally biased region" description="Low complexity" evidence="1">
    <location>
        <begin position="888"/>
        <end position="904"/>
    </location>
</feature>
<protein>
    <submittedName>
        <fullName evidence="3">Uncharacterized protein</fullName>
    </submittedName>
</protein>
<feature type="region of interest" description="Disordered" evidence="1">
    <location>
        <begin position="1"/>
        <end position="1183"/>
    </location>
</feature>
<feature type="compositionally biased region" description="Low complexity" evidence="1">
    <location>
        <begin position="1024"/>
        <end position="1048"/>
    </location>
</feature>
<dbReference type="Proteomes" id="UP001602245">
    <property type="component" value="Unassembled WGS sequence"/>
</dbReference>
<keyword evidence="2" id="KW-0472">Membrane</keyword>
<feature type="region of interest" description="Disordered" evidence="1">
    <location>
        <begin position="1263"/>
        <end position="1287"/>
    </location>
</feature>
<dbReference type="RefSeq" id="WP_387697990.1">
    <property type="nucleotide sequence ID" value="NZ_JBIAZU010000007.1"/>
</dbReference>
<feature type="compositionally biased region" description="Basic and acidic residues" evidence="1">
    <location>
        <begin position="1166"/>
        <end position="1175"/>
    </location>
</feature>
<keyword evidence="2" id="KW-1133">Transmembrane helix</keyword>
<feature type="compositionally biased region" description="Pro residues" evidence="1">
    <location>
        <begin position="1049"/>
        <end position="1058"/>
    </location>
</feature>
<feature type="compositionally biased region" description="Low complexity" evidence="1">
    <location>
        <begin position="184"/>
        <end position="195"/>
    </location>
</feature>
<feature type="compositionally biased region" description="Basic and acidic residues" evidence="1">
    <location>
        <begin position="865"/>
        <end position="880"/>
    </location>
</feature>
<keyword evidence="4" id="KW-1185">Reference proteome</keyword>
<gene>
    <name evidence="3" type="ORF">ACFY35_36540</name>
</gene>
<feature type="compositionally biased region" description="Gly residues" evidence="1">
    <location>
        <begin position="993"/>
        <end position="1002"/>
    </location>
</feature>
<feature type="compositionally biased region" description="Low complexity" evidence="1">
    <location>
        <begin position="119"/>
        <end position="170"/>
    </location>
</feature>
<dbReference type="EMBL" id="JBIAZU010000007">
    <property type="protein sequence ID" value="MFF5294980.1"/>
    <property type="molecule type" value="Genomic_DNA"/>
</dbReference>
<sequence>MTSEGQYAGSPAEAPSGGPTSDDFPPDTDGRRAAGRASAPPPTDGFPSSYAPPPPATPNGGSPFVVPAVRTFGSGSDSARPATPSGTPYGSARVPQAEGDSGSLPQRGASPYGSVSPGAAASSYGVTSSSSQPPAAGSFPPPAAGGSFAPPATGGSFAPPSAEPGSGSPFVPASGNAPEPPPRSAWAPQQAPAAADGGNNPFPLPQRTPASVDPGTIGEFDGFAAGTPGRGTVPPPPPGSPSQPPAFSTPGATPDADPATGRPPGLSAFGDQRVRVPGATLGDLPDAPPAVRPSRGDSGGFPTRQPAEAGFSLGGGPDEGSGFPLRGGPDEGSGFPLRGGPDEGSGFPLRGGPDEGSGFPLRGGSDDSQGSGFPLRGGGNTAFPTRRGESGGFPLRGAATVPPAPPMGEPKSEPPAAQPPAPVTDLPIRSQHAPFGPPPGSGPADGPSFNAFGPAADEQPAYGQPADSQPPYGRPAEAHQYGRPAEGQPLGRPTEGQPLGRPADEEPAYGRAADEQPAYGRAAEEPPAYGRAAEAQPAYGRAADEQPGYGRAAEGQPAYGRAADEQPGLGRAADDRPAYARAAEEQPHPYGRPADEQAPPYGRPGPDDVPVSDPFGRQPSAVEQLAARAAAPQPNRGGLPDPFGRTGPGDAEAPAYGSARPTPAGAPFGQSGDQPGYGQRSEQPAYGSARSDAPAEAAQFGGDQSAYGSARPASPAAGAYGSARPGSPAAAFGNSDETSPYGARPASPFGERPGQADERPPFGERPISGGGASAYGDRPASPASFDQRPASSDSPFGERPGSPFAERSAPSEQPFGERPGSPFGERPGSAAAAFGERPGLGDRERPGSLFEPRSAGPDGQPSDGPDEHALYRRPDGDSERSGGYPQRVPGAALGSAAAGSPVVAESRNGSVPAPRDPAEHSAAVGSARPVTASASVPSASRVAPVDPGEIPPPVAAPQARVYGRPASPAEPEDDEPDPAGSPESPFDDRPASGGFGPPGGFGSPAYPQNQSAHGGPGAEPGVIAPQSPARATARASASARVAPPTDFGNPPPGEPPPFGMGERGQPPFGDVTNAAPSAPPFADFTSPPPAGPPGSPFADFTSPPHAGPGGGYAPEQYSELTTDIAGRENPYAPPTGVAGDFGAMSRATVTPPSPDDTTNWPGPEQGRFDQFKPDSEGSAPAKPEAPRVRMLPILIAVVIGAVLLLGVALGIVYLVAGDKSKAISVSTGECVKRDGSAAVKADCGDASAFQVVSIVDDPAKCEDQKQPYVQNPTDNNKNQYLCLKPQS</sequence>
<reference evidence="3 4" key="1">
    <citation type="submission" date="2024-10" db="EMBL/GenBank/DDBJ databases">
        <title>The Natural Products Discovery Center: Release of the First 8490 Sequenced Strains for Exploring Actinobacteria Biosynthetic Diversity.</title>
        <authorList>
            <person name="Kalkreuter E."/>
            <person name="Kautsar S.A."/>
            <person name="Yang D."/>
            <person name="Bader C.D."/>
            <person name="Teijaro C.N."/>
            <person name="Fluegel L."/>
            <person name="Davis C.M."/>
            <person name="Simpson J.R."/>
            <person name="Lauterbach L."/>
            <person name="Steele A.D."/>
            <person name="Gui C."/>
            <person name="Meng S."/>
            <person name="Li G."/>
            <person name="Viehrig K."/>
            <person name="Ye F."/>
            <person name="Su P."/>
            <person name="Kiefer A.F."/>
            <person name="Nichols A."/>
            <person name="Cepeda A.J."/>
            <person name="Yan W."/>
            <person name="Fan B."/>
            <person name="Jiang Y."/>
            <person name="Adhikari A."/>
            <person name="Zheng C.-J."/>
            <person name="Schuster L."/>
            <person name="Cowan T.M."/>
            <person name="Smanski M.J."/>
            <person name="Chevrette M.G."/>
            <person name="De Carvalho L.P.S."/>
            <person name="Shen B."/>
        </authorList>
    </citation>
    <scope>NUCLEOTIDE SEQUENCE [LARGE SCALE GENOMIC DNA]</scope>
    <source>
        <strain evidence="3 4">NPDC000087</strain>
    </source>
</reference>
<keyword evidence="2" id="KW-0812">Transmembrane</keyword>
<evidence type="ECO:0000313" key="4">
    <source>
        <dbReference type="Proteomes" id="UP001602245"/>
    </source>
</evidence>
<evidence type="ECO:0000256" key="1">
    <source>
        <dbReference type="SAM" id="MobiDB-lite"/>
    </source>
</evidence>
<feature type="compositionally biased region" description="Pro residues" evidence="1">
    <location>
        <begin position="1086"/>
        <end position="1095"/>
    </location>
</feature>